<dbReference type="PATRIC" id="fig|1727163.4.peg.2419"/>
<feature type="transmembrane region" description="Helical" evidence="1">
    <location>
        <begin position="12"/>
        <end position="37"/>
    </location>
</feature>
<dbReference type="RefSeq" id="WP_067547668.1">
    <property type="nucleotide sequence ID" value="NZ_CP012836.1"/>
</dbReference>
<proteinExistence type="predicted"/>
<dbReference type="EMBL" id="CP012836">
    <property type="protein sequence ID" value="AMQ57075.1"/>
    <property type="molecule type" value="Genomic_DNA"/>
</dbReference>
<keyword evidence="1" id="KW-0472">Membrane</keyword>
<dbReference type="Proteomes" id="UP000073816">
    <property type="component" value="Chromosome"/>
</dbReference>
<evidence type="ECO:0000313" key="3">
    <source>
        <dbReference type="Proteomes" id="UP000073816"/>
    </source>
</evidence>
<keyword evidence="3" id="KW-1185">Reference proteome</keyword>
<dbReference type="KEGG" id="alm:AO498_11565"/>
<reference evidence="2 3" key="2">
    <citation type="journal article" date="2016" name="Genome Announc.">
        <title>Complete Genome Sequence of Algoriphagus sp. Strain M8-2, Isolated from a Brackish Lake.</title>
        <authorList>
            <person name="Muraguchi Y."/>
            <person name="Kushimoto K."/>
            <person name="Ohtsubo Y."/>
            <person name="Suzuki T."/>
            <person name="Dohra H."/>
            <person name="Kimbara K."/>
            <person name="Shintani M."/>
        </authorList>
    </citation>
    <scope>NUCLEOTIDE SEQUENCE [LARGE SCALE GENOMIC DNA]</scope>
    <source>
        <strain evidence="2 3">M8-2</strain>
    </source>
</reference>
<organism evidence="2 3">
    <name type="scientific">Algoriphagus sanaruensis</name>
    <dbReference type="NCBI Taxonomy" id="1727163"/>
    <lineage>
        <taxon>Bacteria</taxon>
        <taxon>Pseudomonadati</taxon>
        <taxon>Bacteroidota</taxon>
        <taxon>Cytophagia</taxon>
        <taxon>Cytophagales</taxon>
        <taxon>Cyclobacteriaceae</taxon>
        <taxon>Algoriphagus</taxon>
    </lineage>
</organism>
<reference evidence="3" key="1">
    <citation type="submission" date="2015-09" db="EMBL/GenBank/DDBJ databases">
        <title>Complete sequence of Algoriphagus sp. M8-2.</title>
        <authorList>
            <person name="Shintani M."/>
        </authorList>
    </citation>
    <scope>NUCLEOTIDE SEQUENCE [LARGE SCALE GENOMIC DNA]</scope>
    <source>
        <strain evidence="3">M8-2</strain>
    </source>
</reference>
<accession>A0A142EPM0</accession>
<name>A0A142EPM0_9BACT</name>
<feature type="transmembrane region" description="Helical" evidence="1">
    <location>
        <begin position="49"/>
        <end position="75"/>
    </location>
</feature>
<evidence type="ECO:0000256" key="1">
    <source>
        <dbReference type="SAM" id="Phobius"/>
    </source>
</evidence>
<sequence length="268" mass="29962">MKNELKLLIRSVSSYVMIYSGILIVFWFVFVIVTSLIGLNIYSSDSMDLMVFVLFLGISVIGVAAAINVTLSLDLIAESKINQMNHPNPRLGKRWFGWVLGGFGIFVVVAWISNYIIRTNHLKDFKAITTEVVQSHQGSLEKIVDYMKDSAQILKTKEVLLAIAKSSDQVFQPELIFTQEVNGKKVWVEINIGSDSVALVNLAFEQLVIVPLGEEKKLIQELAYGNKKDAQVLELEKGETKGYYPISKNGKVMVVRLSAKSRFNGNRG</sequence>
<evidence type="ECO:0000313" key="2">
    <source>
        <dbReference type="EMBL" id="AMQ57075.1"/>
    </source>
</evidence>
<protein>
    <submittedName>
        <fullName evidence="2">Uncharacterized protein</fullName>
    </submittedName>
</protein>
<dbReference type="AlphaFoldDB" id="A0A142EPM0"/>
<keyword evidence="1" id="KW-0812">Transmembrane</keyword>
<feature type="transmembrane region" description="Helical" evidence="1">
    <location>
        <begin position="95"/>
        <end position="117"/>
    </location>
</feature>
<gene>
    <name evidence="2" type="ORF">AO498_11565</name>
</gene>
<keyword evidence="1" id="KW-1133">Transmembrane helix</keyword>